<gene>
    <name evidence="1" type="ORF">RHMOL_Rhmol03G0116600</name>
</gene>
<evidence type="ECO:0000313" key="1">
    <source>
        <dbReference type="EMBL" id="KAI8563515.1"/>
    </source>
</evidence>
<dbReference type="Proteomes" id="UP001062846">
    <property type="component" value="Chromosome 3"/>
</dbReference>
<reference evidence="1" key="1">
    <citation type="submission" date="2022-02" db="EMBL/GenBank/DDBJ databases">
        <title>Plant Genome Project.</title>
        <authorList>
            <person name="Zhang R.-G."/>
        </authorList>
    </citation>
    <scope>NUCLEOTIDE SEQUENCE</scope>
    <source>
        <strain evidence="1">AT1</strain>
    </source>
</reference>
<organism evidence="1 2">
    <name type="scientific">Rhododendron molle</name>
    <name type="common">Chinese azalea</name>
    <name type="synonym">Azalea mollis</name>
    <dbReference type="NCBI Taxonomy" id="49168"/>
    <lineage>
        <taxon>Eukaryota</taxon>
        <taxon>Viridiplantae</taxon>
        <taxon>Streptophyta</taxon>
        <taxon>Embryophyta</taxon>
        <taxon>Tracheophyta</taxon>
        <taxon>Spermatophyta</taxon>
        <taxon>Magnoliopsida</taxon>
        <taxon>eudicotyledons</taxon>
        <taxon>Gunneridae</taxon>
        <taxon>Pentapetalae</taxon>
        <taxon>asterids</taxon>
        <taxon>Ericales</taxon>
        <taxon>Ericaceae</taxon>
        <taxon>Ericoideae</taxon>
        <taxon>Rhodoreae</taxon>
        <taxon>Rhododendron</taxon>
    </lineage>
</organism>
<evidence type="ECO:0000313" key="2">
    <source>
        <dbReference type="Proteomes" id="UP001062846"/>
    </source>
</evidence>
<protein>
    <submittedName>
        <fullName evidence="1">Uncharacterized protein</fullName>
    </submittedName>
</protein>
<comment type="caution">
    <text evidence="1">The sequence shown here is derived from an EMBL/GenBank/DDBJ whole genome shotgun (WGS) entry which is preliminary data.</text>
</comment>
<proteinExistence type="predicted"/>
<keyword evidence="2" id="KW-1185">Reference proteome</keyword>
<accession>A0ACC0PDF6</accession>
<sequence>MPLSFLLIMNSATVLIDSLVDVDLTLTMLSERYDYGGAHSHCFRAPISPKIRCWGCGEDGGSTGGGDFPEGWWQRRRRRWRGAWGGGNEMDFVSFLDLEKQGSITDKKMIKVFDFIG</sequence>
<name>A0ACC0PDF6_RHOML</name>
<dbReference type="EMBL" id="CM046390">
    <property type="protein sequence ID" value="KAI8563515.1"/>
    <property type="molecule type" value="Genomic_DNA"/>
</dbReference>